<evidence type="ECO:0000256" key="3">
    <source>
        <dbReference type="ARBA" id="ARBA00022448"/>
    </source>
</evidence>
<evidence type="ECO:0008006" key="15">
    <source>
        <dbReference type="Google" id="ProtNLM"/>
    </source>
</evidence>
<keyword evidence="6" id="KW-0931">ER-Golgi transport</keyword>
<gene>
    <name evidence="13" type="ORF">ACO22_05291</name>
</gene>
<feature type="compositionally biased region" description="Low complexity" evidence="11">
    <location>
        <begin position="350"/>
        <end position="359"/>
    </location>
</feature>
<evidence type="ECO:0000256" key="8">
    <source>
        <dbReference type="ARBA" id="ARBA00022989"/>
    </source>
</evidence>
<evidence type="ECO:0000256" key="11">
    <source>
        <dbReference type="SAM" id="MobiDB-lite"/>
    </source>
</evidence>
<keyword evidence="4 12" id="KW-0812">Transmembrane</keyword>
<organism evidence="13 14">
    <name type="scientific">Paracoccidioides brasiliensis</name>
    <dbReference type="NCBI Taxonomy" id="121759"/>
    <lineage>
        <taxon>Eukaryota</taxon>
        <taxon>Fungi</taxon>
        <taxon>Dikarya</taxon>
        <taxon>Ascomycota</taxon>
        <taxon>Pezizomycotina</taxon>
        <taxon>Eurotiomycetes</taxon>
        <taxon>Eurotiomycetidae</taxon>
        <taxon>Onygenales</taxon>
        <taxon>Ajellomycetaceae</taxon>
        <taxon>Paracoccidioides</taxon>
    </lineage>
</organism>
<feature type="compositionally biased region" description="Polar residues" evidence="11">
    <location>
        <begin position="110"/>
        <end position="120"/>
    </location>
</feature>
<reference evidence="13 14" key="1">
    <citation type="submission" date="2016-06" db="EMBL/GenBank/DDBJ databases">
        <authorList>
            <person name="Kjaerup R.B."/>
            <person name="Dalgaard T.S."/>
            <person name="Juul-Madsen H.R."/>
        </authorList>
    </citation>
    <scope>NUCLEOTIDE SEQUENCE [LARGE SCALE GENOMIC DNA]</scope>
    <source>
        <strain evidence="13 14">Pb300</strain>
    </source>
</reference>
<comment type="subcellular location">
    <subcellularLocation>
        <location evidence="1">Endoplasmic reticulum membrane</location>
        <topology evidence="1">Single-pass type IV membrane protein</topology>
    </subcellularLocation>
</comment>
<evidence type="ECO:0000256" key="10">
    <source>
        <dbReference type="SAM" id="Coils"/>
    </source>
</evidence>
<feature type="region of interest" description="Disordered" evidence="11">
    <location>
        <begin position="343"/>
        <end position="486"/>
    </location>
</feature>
<comment type="similarity">
    <text evidence="2">Belongs to the USE1 family.</text>
</comment>
<feature type="compositionally biased region" description="Low complexity" evidence="11">
    <location>
        <begin position="442"/>
        <end position="466"/>
    </location>
</feature>
<protein>
    <recommendedName>
        <fullName evidence="15">Synaptobrevin</fullName>
    </recommendedName>
</protein>
<accession>A0A1D2JAS6</accession>
<dbReference type="GO" id="GO:0005484">
    <property type="term" value="F:SNAP receptor activity"/>
    <property type="evidence" value="ECO:0007669"/>
    <property type="project" value="TreeGrafter"/>
</dbReference>
<dbReference type="VEuPathDB" id="FungiDB:PADG_07280"/>
<keyword evidence="10" id="KW-0175">Coiled coil</keyword>
<feature type="compositionally biased region" description="Basic and acidic residues" evidence="11">
    <location>
        <begin position="379"/>
        <end position="399"/>
    </location>
</feature>
<proteinExistence type="inferred from homology"/>
<keyword evidence="3" id="KW-0813">Transport</keyword>
<dbReference type="AlphaFoldDB" id="A0A1D2JAS6"/>
<evidence type="ECO:0000256" key="1">
    <source>
        <dbReference type="ARBA" id="ARBA00004163"/>
    </source>
</evidence>
<dbReference type="InterPro" id="IPR019150">
    <property type="entry name" value="Vesicle_transport_protein_Use1"/>
</dbReference>
<dbReference type="VEuPathDB" id="FungiDB:PABG_03840"/>
<name>A0A1D2JAS6_PARBR</name>
<evidence type="ECO:0000256" key="4">
    <source>
        <dbReference type="ARBA" id="ARBA00022692"/>
    </source>
</evidence>
<evidence type="ECO:0000313" key="14">
    <source>
        <dbReference type="Proteomes" id="UP000242814"/>
    </source>
</evidence>
<feature type="transmembrane region" description="Helical" evidence="12">
    <location>
        <begin position="16"/>
        <end position="35"/>
    </location>
</feature>
<dbReference type="PANTHER" id="PTHR13050">
    <property type="entry name" value="USE1-LIKE PROTEIN"/>
    <property type="match status" value="1"/>
</dbReference>
<keyword evidence="9 12" id="KW-0472">Membrane</keyword>
<evidence type="ECO:0000256" key="5">
    <source>
        <dbReference type="ARBA" id="ARBA00022824"/>
    </source>
</evidence>
<keyword evidence="7" id="KW-0653">Protein transport</keyword>
<dbReference type="GO" id="GO:0015031">
    <property type="term" value="P:protein transport"/>
    <property type="evidence" value="ECO:0007669"/>
    <property type="project" value="UniProtKB-KW"/>
</dbReference>
<dbReference type="GO" id="GO:0006890">
    <property type="term" value="P:retrograde vesicle-mediated transport, Golgi to endoplasmic reticulum"/>
    <property type="evidence" value="ECO:0007669"/>
    <property type="project" value="TreeGrafter"/>
</dbReference>
<evidence type="ECO:0000256" key="6">
    <source>
        <dbReference type="ARBA" id="ARBA00022892"/>
    </source>
</evidence>
<feature type="coiled-coil region" evidence="10">
    <location>
        <begin position="303"/>
        <end position="330"/>
    </location>
</feature>
<evidence type="ECO:0000256" key="7">
    <source>
        <dbReference type="ARBA" id="ARBA00022927"/>
    </source>
</evidence>
<sequence length="578" mass="63683">MAPTNKAQRTPELPAIPPHLSILIAISLLISIMLIKRFSKPPLQGLPSGDTKQRASHPNLVEKHNKVNKHDESFIPHRPASATLPYRQTKHLGTNGCLSTDQAPKLKSPSKITTPLSSSDCAQIQPQYQHGDHEPIALSPPPPLPLDLDLQRAITGNSQAPSQVTMPAPHWQTEGSTHFGDGTPSNHSHPFGSLVMQIPAVDFPQIQRETVQFLPRAVPDKRQAWRRRVLESESDSSPDTTSINLTHLLARLESNLLSPSADLKPLRRSPYHRARVGANIEYARSLILKLELSLPNIKIQSHKHALQADLAQRRQQIMALNEQLDAISAAAEADSETQAFLSDNEEDILPTPSDSTPETTSPPPTRGVDRASAEEENAKDEKGAHREEHQQEEESHTAQEPRQVQTLLDQPASQITHPRPPQQPSLPSNTLRSRHHPPLPTIPTATTTGTSLSKPSTTTKPTTETTPFPPHDPKTTLSQNEDEQDTLTTSLLSLATQLKTSTQKLHTSLESEKSIIARAAEGLDRSTAGMEAAGKRMGALRRMAEGKGWWGRALMYLWIFGLWVVAVLIVFMGPKLRF</sequence>
<evidence type="ECO:0000256" key="9">
    <source>
        <dbReference type="ARBA" id="ARBA00023136"/>
    </source>
</evidence>
<dbReference type="EMBL" id="LZYO01000230">
    <property type="protein sequence ID" value="ODH24671.1"/>
    <property type="molecule type" value="Genomic_DNA"/>
</dbReference>
<keyword evidence="8 12" id="KW-1133">Transmembrane helix</keyword>
<feature type="region of interest" description="Disordered" evidence="11">
    <location>
        <begin position="93"/>
        <end position="120"/>
    </location>
</feature>
<keyword evidence="5" id="KW-0256">Endoplasmic reticulum</keyword>
<feature type="compositionally biased region" description="Polar residues" evidence="11">
    <location>
        <begin position="402"/>
        <end position="416"/>
    </location>
</feature>
<dbReference type="PANTHER" id="PTHR13050:SF7">
    <property type="entry name" value="VESICLE TRANSPORT PROTEIN USE1"/>
    <property type="match status" value="1"/>
</dbReference>
<dbReference type="GO" id="GO:0005789">
    <property type="term" value="C:endoplasmic reticulum membrane"/>
    <property type="evidence" value="ECO:0007669"/>
    <property type="project" value="UniProtKB-SubCell"/>
</dbReference>
<comment type="caution">
    <text evidence="13">The sequence shown here is derived from an EMBL/GenBank/DDBJ whole genome shotgun (WGS) entry which is preliminary data.</text>
</comment>
<evidence type="ECO:0000256" key="12">
    <source>
        <dbReference type="SAM" id="Phobius"/>
    </source>
</evidence>
<dbReference type="GO" id="GO:0031201">
    <property type="term" value="C:SNARE complex"/>
    <property type="evidence" value="ECO:0007669"/>
    <property type="project" value="TreeGrafter"/>
</dbReference>
<feature type="transmembrane region" description="Helical" evidence="12">
    <location>
        <begin position="549"/>
        <end position="572"/>
    </location>
</feature>
<evidence type="ECO:0000256" key="2">
    <source>
        <dbReference type="ARBA" id="ARBA00007891"/>
    </source>
</evidence>
<evidence type="ECO:0000313" key="13">
    <source>
        <dbReference type="EMBL" id="ODH24671.1"/>
    </source>
</evidence>
<dbReference type="Proteomes" id="UP000242814">
    <property type="component" value="Unassembled WGS sequence"/>
</dbReference>